<evidence type="ECO:0000313" key="2">
    <source>
        <dbReference type="Proteomes" id="UP000231409"/>
    </source>
</evidence>
<sequence>MYAIEFEADIRSGMVKIPAEYAHLKDAHARIVVMVRDEALPMVEQSPLDFSDTEIEAFKGKDAVAIQREMRDEW</sequence>
<dbReference type="AlphaFoldDB" id="A0A2G1UJ41"/>
<evidence type="ECO:0000313" key="1">
    <source>
        <dbReference type="EMBL" id="PHQ14439.1"/>
    </source>
</evidence>
<dbReference type="EMBL" id="NTFH01000010">
    <property type="protein sequence ID" value="PHQ14439.1"/>
    <property type="molecule type" value="Genomic_DNA"/>
</dbReference>
<dbReference type="RefSeq" id="WP_099615391.1">
    <property type="nucleotide sequence ID" value="NZ_KZ319373.1"/>
</dbReference>
<protein>
    <submittedName>
        <fullName evidence="1">Uncharacterized protein</fullName>
    </submittedName>
</protein>
<reference evidence="1 2" key="1">
    <citation type="submission" date="2017-09" db="EMBL/GenBank/DDBJ databases">
        <title>The draft genome sequences of Marinobacter sp. PWS21.</title>
        <authorList>
            <person name="Cao J."/>
        </authorList>
    </citation>
    <scope>NUCLEOTIDE SEQUENCE [LARGE SCALE GENOMIC DNA]</scope>
    <source>
        <strain evidence="1 2">PWS21</strain>
    </source>
</reference>
<comment type="caution">
    <text evidence="1">The sequence shown here is derived from an EMBL/GenBank/DDBJ whole genome shotgun (WGS) entry which is preliminary data.</text>
</comment>
<accession>A0A2G1UJ41</accession>
<gene>
    <name evidence="1" type="ORF">CLH61_14095</name>
</gene>
<name>A0A2G1UJ41_9GAMM</name>
<proteinExistence type="predicted"/>
<keyword evidence="2" id="KW-1185">Reference proteome</keyword>
<organism evidence="1 2">
    <name type="scientific">Marinobacter profundi</name>
    <dbReference type="NCBI Taxonomy" id="2666256"/>
    <lineage>
        <taxon>Bacteria</taxon>
        <taxon>Pseudomonadati</taxon>
        <taxon>Pseudomonadota</taxon>
        <taxon>Gammaproteobacteria</taxon>
        <taxon>Pseudomonadales</taxon>
        <taxon>Marinobacteraceae</taxon>
        <taxon>Marinobacter</taxon>
    </lineage>
</organism>
<dbReference type="Proteomes" id="UP000231409">
    <property type="component" value="Unassembled WGS sequence"/>
</dbReference>